<dbReference type="AlphaFoldDB" id="A0AAV7SAI8"/>
<dbReference type="Proteomes" id="UP001066276">
    <property type="component" value="Chromosome 4_2"/>
</dbReference>
<evidence type="ECO:0000256" key="1">
    <source>
        <dbReference type="SAM" id="MobiDB-lite"/>
    </source>
</evidence>
<keyword evidence="3" id="KW-1185">Reference proteome</keyword>
<reference evidence="2" key="1">
    <citation type="journal article" date="2022" name="bioRxiv">
        <title>Sequencing and chromosome-scale assembly of the giantPleurodeles waltlgenome.</title>
        <authorList>
            <person name="Brown T."/>
            <person name="Elewa A."/>
            <person name="Iarovenko S."/>
            <person name="Subramanian E."/>
            <person name="Araus A.J."/>
            <person name="Petzold A."/>
            <person name="Susuki M."/>
            <person name="Suzuki K.-i.T."/>
            <person name="Hayashi T."/>
            <person name="Toyoda A."/>
            <person name="Oliveira C."/>
            <person name="Osipova E."/>
            <person name="Leigh N.D."/>
            <person name="Simon A."/>
            <person name="Yun M.H."/>
        </authorList>
    </citation>
    <scope>NUCLEOTIDE SEQUENCE</scope>
    <source>
        <strain evidence="2">20211129_DDA</strain>
        <tissue evidence="2">Liver</tissue>
    </source>
</reference>
<proteinExistence type="predicted"/>
<feature type="region of interest" description="Disordered" evidence="1">
    <location>
        <begin position="201"/>
        <end position="239"/>
    </location>
</feature>
<name>A0AAV7SAI8_PLEWA</name>
<accession>A0AAV7SAI8</accession>
<feature type="compositionally biased region" description="Basic and acidic residues" evidence="1">
    <location>
        <begin position="228"/>
        <end position="239"/>
    </location>
</feature>
<organism evidence="2 3">
    <name type="scientific">Pleurodeles waltl</name>
    <name type="common">Iberian ribbed newt</name>
    <dbReference type="NCBI Taxonomy" id="8319"/>
    <lineage>
        <taxon>Eukaryota</taxon>
        <taxon>Metazoa</taxon>
        <taxon>Chordata</taxon>
        <taxon>Craniata</taxon>
        <taxon>Vertebrata</taxon>
        <taxon>Euteleostomi</taxon>
        <taxon>Amphibia</taxon>
        <taxon>Batrachia</taxon>
        <taxon>Caudata</taxon>
        <taxon>Salamandroidea</taxon>
        <taxon>Salamandridae</taxon>
        <taxon>Pleurodelinae</taxon>
        <taxon>Pleurodeles</taxon>
    </lineage>
</organism>
<gene>
    <name evidence="2" type="ORF">NDU88_002302</name>
</gene>
<evidence type="ECO:0000313" key="2">
    <source>
        <dbReference type="EMBL" id="KAJ1161821.1"/>
    </source>
</evidence>
<comment type="caution">
    <text evidence="2">The sequence shown here is derived from an EMBL/GenBank/DDBJ whole genome shotgun (WGS) entry which is preliminary data.</text>
</comment>
<feature type="region of interest" description="Disordered" evidence="1">
    <location>
        <begin position="73"/>
        <end position="100"/>
    </location>
</feature>
<sequence>MGYAGAPAALACLLFNPYSPGCPWGVPAFFPFTFFTALCSSAPDRFPSLACCSADTWGPALHFLAGIQPERRPARPVPRATFGDSPPRSRPEKLLIPSPDPPFVPTPLAAPLTLPAGATRGGEHAATAAATPAEALRAGRVGASAPSFNKSSRPAWRSSATASRTFASVSILVKSAHSFQQRPPDEGNLYKTQIKYMPPLYTAVRSRPTKTKEGGVDTGGEGMAGKNKTRDVEKDTYEQ</sequence>
<protein>
    <submittedName>
        <fullName evidence="2">Uncharacterized protein</fullName>
    </submittedName>
</protein>
<dbReference type="EMBL" id="JANPWB010000008">
    <property type="protein sequence ID" value="KAJ1161821.1"/>
    <property type="molecule type" value="Genomic_DNA"/>
</dbReference>
<evidence type="ECO:0000313" key="3">
    <source>
        <dbReference type="Proteomes" id="UP001066276"/>
    </source>
</evidence>